<keyword evidence="1" id="KW-0472">Membrane</keyword>
<evidence type="ECO:0000313" key="4">
    <source>
        <dbReference type="Proteomes" id="UP000203433"/>
    </source>
</evidence>
<keyword evidence="1" id="KW-0812">Transmembrane</keyword>
<proteinExistence type="predicted"/>
<dbReference type="KEGG" id="vg:26373937"/>
<organism evidence="3 4">
    <name type="scientific">Diatraea saccharalis granulovirus</name>
    <dbReference type="NCBI Taxonomy" id="1675862"/>
    <lineage>
        <taxon>Viruses</taxon>
        <taxon>Viruses incertae sedis</taxon>
        <taxon>Naldaviricetes</taxon>
        <taxon>Lefavirales</taxon>
        <taxon>Baculoviridae</taxon>
        <taxon>Betabaculovirus</taxon>
        <taxon>Betabaculovirus disaccharalis</taxon>
    </lineage>
</organism>
<feature type="domain" description="Chitin-binding type-2" evidence="2">
    <location>
        <begin position="56"/>
        <end position="114"/>
    </location>
</feature>
<dbReference type="Proteomes" id="UP000203433">
    <property type="component" value="Segment"/>
</dbReference>
<dbReference type="InterPro" id="IPR002557">
    <property type="entry name" value="Chitin-bd_dom"/>
</dbReference>
<dbReference type="InterPro" id="IPR036508">
    <property type="entry name" value="Chitin-bd_dom_sf"/>
</dbReference>
<evidence type="ECO:0000259" key="2">
    <source>
        <dbReference type="PROSITE" id="PS50940"/>
    </source>
</evidence>
<evidence type="ECO:0000256" key="1">
    <source>
        <dbReference type="SAM" id="Phobius"/>
    </source>
</evidence>
<evidence type="ECO:0000313" key="3">
    <source>
        <dbReference type="EMBL" id="AKN80730.1"/>
    </source>
</evidence>
<gene>
    <name evidence="3" type="primary">ORF-64</name>
</gene>
<dbReference type="EMBL" id="KP296186">
    <property type="protein sequence ID" value="AKN80730.1"/>
    <property type="molecule type" value="Genomic_DNA"/>
</dbReference>
<dbReference type="PROSITE" id="PS50940">
    <property type="entry name" value="CHIT_BIND_II"/>
    <property type="match status" value="1"/>
</dbReference>
<dbReference type="GO" id="GO:0008061">
    <property type="term" value="F:chitin binding"/>
    <property type="evidence" value="ECO:0007669"/>
    <property type="project" value="InterPro"/>
</dbReference>
<dbReference type="RefSeq" id="YP_009182262.1">
    <property type="nucleotide sequence ID" value="NC_028491.1"/>
</dbReference>
<protein>
    <recommendedName>
        <fullName evidence="2">Chitin-binding type-2 domain-containing protein</fullName>
    </recommendedName>
</protein>
<dbReference type="GO" id="GO:0005576">
    <property type="term" value="C:extracellular region"/>
    <property type="evidence" value="ECO:0007669"/>
    <property type="project" value="InterPro"/>
</dbReference>
<dbReference type="OrthoDB" id="40334at10239"/>
<accession>A0A0R7EYS5</accession>
<feature type="transmembrane region" description="Helical" evidence="1">
    <location>
        <begin position="6"/>
        <end position="23"/>
    </location>
</feature>
<keyword evidence="4" id="KW-1185">Reference proteome</keyword>
<sequence>MMIIIIIVVVIVIVLIITLIFLYRNTEENPLLNLVYRFPAHVQNGGIDSVLHYLRNEYCTRNDREHSYVPDPFDCTKKYFCYGRQIFTATCSPGFAILWPEGRCVPIDQSHCKFYPIPPR</sequence>
<reference evidence="3 4" key="1">
    <citation type="journal article" date="2015" name="J. Virol.">
        <title>A betabaculovirus-encoded gp64 homolog is a functional envelope fusion protein.</title>
        <authorList>
            <person name="Ardisson-Araujo D.M."/>
            <person name="Melo F.L."/>
            <person name="Clem R.J."/>
            <person name="Wolff J.L."/>
            <person name="Ribeiro B.M."/>
        </authorList>
    </citation>
    <scope>NUCLEOTIDE SEQUENCE [LARGE SCALE GENOMIC DNA]</scope>
    <source>
        <strain evidence="3 4">Parana-2009</strain>
    </source>
</reference>
<dbReference type="SUPFAM" id="SSF57625">
    <property type="entry name" value="Invertebrate chitin-binding proteins"/>
    <property type="match status" value="1"/>
</dbReference>
<keyword evidence="1" id="KW-1133">Transmembrane helix</keyword>
<dbReference type="GeneID" id="26373937"/>
<name>A0A0R7EYS5_9BBAC</name>